<dbReference type="InterPro" id="IPR000182">
    <property type="entry name" value="GNAT_dom"/>
</dbReference>
<dbReference type="PANTHER" id="PTHR43877:SF2">
    <property type="entry name" value="AMINOALKYLPHOSPHONATE N-ACETYLTRANSFERASE-RELATED"/>
    <property type="match status" value="1"/>
</dbReference>
<keyword evidence="5" id="KW-1185">Reference proteome</keyword>
<protein>
    <submittedName>
        <fullName evidence="4">GNAT family acetyltransferase</fullName>
        <ecNumber evidence="4">2.3.1.-</ecNumber>
    </submittedName>
</protein>
<dbReference type="EMBL" id="CP078078">
    <property type="protein sequence ID" value="UPL19532.1"/>
    <property type="molecule type" value="Genomic_DNA"/>
</dbReference>
<dbReference type="EC" id="2.3.1.-" evidence="4"/>
<feature type="domain" description="N-acetyltransferase" evidence="3">
    <location>
        <begin position="13"/>
        <end position="152"/>
    </location>
</feature>
<dbReference type="Pfam" id="PF00583">
    <property type="entry name" value="Acetyltransf_1"/>
    <property type="match status" value="1"/>
</dbReference>
<keyword evidence="2 4" id="KW-0012">Acyltransferase</keyword>
<dbReference type="SUPFAM" id="SSF55729">
    <property type="entry name" value="Acyl-CoA N-acyltransferases (Nat)"/>
    <property type="match status" value="1"/>
</dbReference>
<evidence type="ECO:0000259" key="3">
    <source>
        <dbReference type="PROSITE" id="PS51186"/>
    </source>
</evidence>
<proteinExistence type="predicted"/>
<gene>
    <name evidence="4" type="ORF">KV397_09290</name>
</gene>
<dbReference type="NCBIfam" id="NF002959">
    <property type="entry name" value="PRK03624.1"/>
    <property type="match status" value="1"/>
</dbReference>
<evidence type="ECO:0000313" key="4">
    <source>
        <dbReference type="EMBL" id="UPL19532.1"/>
    </source>
</evidence>
<name>A0ABY4J3D2_9MICO</name>
<dbReference type="PANTHER" id="PTHR43877">
    <property type="entry name" value="AMINOALKYLPHOSPHONATE N-ACETYLTRANSFERASE-RELATED-RELATED"/>
    <property type="match status" value="1"/>
</dbReference>
<dbReference type="PROSITE" id="PS51186">
    <property type="entry name" value="GNAT"/>
    <property type="match status" value="1"/>
</dbReference>
<sequence length="152" mass="16752">MSNESPTDGAADWAVRRFERVDTDAVVALWEEAGLTRPWNDPRVDIERKLAVQPEGFLVAVTKDDEVIGSVMAGYDGHRGWLYYLATAASHRGLGIARALVAEAERVLEAMGCPKVQLMVREGNEHVLGFYDALGYERFTVANTGKRLVSDA</sequence>
<accession>A0ABY4J3D2</accession>
<evidence type="ECO:0000256" key="1">
    <source>
        <dbReference type="ARBA" id="ARBA00022679"/>
    </source>
</evidence>
<dbReference type="Proteomes" id="UP000830631">
    <property type="component" value="Chromosome"/>
</dbReference>
<dbReference type="InterPro" id="IPR050832">
    <property type="entry name" value="Bact_Acetyltransf"/>
</dbReference>
<dbReference type="Gene3D" id="3.40.630.30">
    <property type="match status" value="1"/>
</dbReference>
<dbReference type="RefSeq" id="WP_131491093.1">
    <property type="nucleotide sequence ID" value="NZ_CP078078.1"/>
</dbReference>
<organism evidence="4 5">
    <name type="scientific">Microbacterium aurugineum</name>
    <dbReference type="NCBI Taxonomy" id="2851642"/>
    <lineage>
        <taxon>Bacteria</taxon>
        <taxon>Bacillati</taxon>
        <taxon>Actinomycetota</taxon>
        <taxon>Actinomycetes</taxon>
        <taxon>Micrococcales</taxon>
        <taxon>Microbacteriaceae</taxon>
        <taxon>Microbacterium</taxon>
    </lineage>
</organism>
<evidence type="ECO:0000313" key="5">
    <source>
        <dbReference type="Proteomes" id="UP000830631"/>
    </source>
</evidence>
<dbReference type="GO" id="GO:0016746">
    <property type="term" value="F:acyltransferase activity"/>
    <property type="evidence" value="ECO:0007669"/>
    <property type="project" value="UniProtKB-KW"/>
</dbReference>
<reference evidence="4 5" key="1">
    <citation type="submission" date="2021-06" db="EMBL/GenBank/DDBJ databases">
        <title>Genome-based taxonomic framework of Microbacterium strains isolated from marine environment, the description of four new species and reclassification of four preexisting species.</title>
        <authorList>
            <person name="Lee S.D."/>
            <person name="Kim S.-M."/>
            <person name="Byeon Y.-S."/>
            <person name="Yang H.L."/>
            <person name="Kim I.S."/>
        </authorList>
    </citation>
    <scope>NUCLEOTIDE SEQUENCE [LARGE SCALE GENOMIC DNA]</scope>
    <source>
        <strain evidence="4 5">KSW4-10</strain>
    </source>
</reference>
<evidence type="ECO:0000256" key="2">
    <source>
        <dbReference type="ARBA" id="ARBA00023315"/>
    </source>
</evidence>
<dbReference type="CDD" id="cd04301">
    <property type="entry name" value="NAT_SF"/>
    <property type="match status" value="1"/>
</dbReference>
<dbReference type="InterPro" id="IPR016181">
    <property type="entry name" value="Acyl_CoA_acyltransferase"/>
</dbReference>
<keyword evidence="1 4" id="KW-0808">Transferase</keyword>